<dbReference type="Proteomes" id="UP000008721">
    <property type="component" value="Chromosome"/>
</dbReference>
<reference evidence="11 12" key="1">
    <citation type="journal article" date="2012" name="Stand. Genomic Sci.">
        <title>Complete genome sequence of the sulfur compounds oxidizing chemolithoautotroph Sulfuricurvum kujiense type strain (YK-1(T)).</title>
        <authorList>
            <person name="Han C."/>
            <person name="Kotsyurbenko O."/>
            <person name="Chertkov O."/>
            <person name="Held B."/>
            <person name="Lapidus A."/>
            <person name="Nolan M."/>
            <person name="Lucas S."/>
            <person name="Hammon N."/>
            <person name="Deshpande S."/>
            <person name="Cheng J.F."/>
            <person name="Tapia R."/>
            <person name="Goodwin L.A."/>
            <person name="Pitluck S."/>
            <person name="Liolios K."/>
            <person name="Pagani I."/>
            <person name="Ivanova N."/>
            <person name="Mavromatis K."/>
            <person name="Mikhailova N."/>
            <person name="Pati A."/>
            <person name="Chen A."/>
            <person name="Palaniappan K."/>
            <person name="Land M."/>
            <person name="Hauser L."/>
            <person name="Chang Y.J."/>
            <person name="Jeffries C.D."/>
            <person name="Brambilla E.M."/>
            <person name="Rohde M."/>
            <person name="Spring S."/>
            <person name="Sikorski J."/>
            <person name="Goker M."/>
            <person name="Woyke T."/>
            <person name="Bristow J."/>
            <person name="Eisen J.A."/>
            <person name="Markowitz V."/>
            <person name="Hugenholtz P."/>
            <person name="Kyrpides N.C."/>
            <person name="Klenk H.P."/>
            <person name="Detter J.C."/>
        </authorList>
    </citation>
    <scope>NUCLEOTIDE SEQUENCE [LARGE SCALE GENOMIC DNA]</scope>
    <source>
        <strain evidence="12">ATCC BAA-921 / DSM 16994 / JCM 11577 / YK-1</strain>
    </source>
</reference>
<gene>
    <name evidence="11" type="ordered locus">Sulku_1518</name>
</gene>
<evidence type="ECO:0000256" key="5">
    <source>
        <dbReference type="ARBA" id="ARBA00022723"/>
    </source>
</evidence>
<dbReference type="AlphaFoldDB" id="E4TZS3"/>
<keyword evidence="4" id="KW-0548">Nucleotidyltransferase</keyword>
<dbReference type="eggNOG" id="COG1669">
    <property type="taxonomic scope" value="Bacteria"/>
</dbReference>
<evidence type="ECO:0000313" key="12">
    <source>
        <dbReference type="Proteomes" id="UP000008721"/>
    </source>
</evidence>
<dbReference type="GO" id="GO:0016779">
    <property type="term" value="F:nucleotidyltransferase activity"/>
    <property type="evidence" value="ECO:0007669"/>
    <property type="project" value="UniProtKB-KW"/>
</dbReference>
<dbReference type="Gene3D" id="3.30.460.10">
    <property type="entry name" value="Beta Polymerase, domain 2"/>
    <property type="match status" value="1"/>
</dbReference>
<comment type="similarity">
    <text evidence="9">Belongs to the MntA antitoxin family.</text>
</comment>
<evidence type="ECO:0000256" key="4">
    <source>
        <dbReference type="ARBA" id="ARBA00022695"/>
    </source>
</evidence>
<keyword evidence="3" id="KW-0808">Transferase</keyword>
<accession>E4TZS3</accession>
<dbReference type="OrthoDB" id="5334523at2"/>
<feature type="domain" description="Polymerase nucleotidyl transferase" evidence="10">
    <location>
        <begin position="19"/>
        <end position="95"/>
    </location>
</feature>
<keyword evidence="6" id="KW-0547">Nucleotide-binding</keyword>
<evidence type="ECO:0000259" key="10">
    <source>
        <dbReference type="Pfam" id="PF01909"/>
    </source>
</evidence>
<evidence type="ECO:0000256" key="1">
    <source>
        <dbReference type="ARBA" id="ARBA00001946"/>
    </source>
</evidence>
<evidence type="ECO:0000256" key="7">
    <source>
        <dbReference type="ARBA" id="ARBA00022840"/>
    </source>
</evidence>
<dbReference type="GO" id="GO:0005524">
    <property type="term" value="F:ATP binding"/>
    <property type="evidence" value="ECO:0007669"/>
    <property type="project" value="UniProtKB-KW"/>
</dbReference>
<keyword evidence="2" id="KW-1277">Toxin-antitoxin system</keyword>
<keyword evidence="8" id="KW-0460">Magnesium</keyword>
<sequence length="96" mass="11262">MKRQDVLKVLESYKQHHADEFGIIRIGVFGSVARDEATEQSDVDVVIETKQPNLFKLSRIRLDLEELMHTHVDLISYRESMNTFLKERIQKEAIYA</sequence>
<dbReference type="RefSeq" id="WP_013460377.1">
    <property type="nucleotide sequence ID" value="NC_014762.1"/>
</dbReference>
<keyword evidence="7" id="KW-0067">ATP-binding</keyword>
<dbReference type="GO" id="GO:0046872">
    <property type="term" value="F:metal ion binding"/>
    <property type="evidence" value="ECO:0007669"/>
    <property type="project" value="UniProtKB-KW"/>
</dbReference>
<evidence type="ECO:0000256" key="9">
    <source>
        <dbReference type="ARBA" id="ARBA00038276"/>
    </source>
</evidence>
<dbReference type="KEGG" id="sku:Sulku_1518"/>
<dbReference type="SUPFAM" id="SSF81301">
    <property type="entry name" value="Nucleotidyltransferase"/>
    <property type="match status" value="1"/>
</dbReference>
<dbReference type="HOGENOM" id="CLU_130257_10_3_7"/>
<dbReference type="CDD" id="cd05403">
    <property type="entry name" value="NT_KNTase_like"/>
    <property type="match status" value="1"/>
</dbReference>
<dbReference type="PANTHER" id="PTHR33571">
    <property type="entry name" value="SSL8005 PROTEIN"/>
    <property type="match status" value="1"/>
</dbReference>
<evidence type="ECO:0000256" key="2">
    <source>
        <dbReference type="ARBA" id="ARBA00022649"/>
    </source>
</evidence>
<dbReference type="PANTHER" id="PTHR33571:SF14">
    <property type="entry name" value="PROTEIN ADENYLYLTRANSFERASE MJ0435-RELATED"/>
    <property type="match status" value="1"/>
</dbReference>
<keyword evidence="5" id="KW-0479">Metal-binding</keyword>
<proteinExistence type="inferred from homology"/>
<keyword evidence="12" id="KW-1185">Reference proteome</keyword>
<name>E4TZS3_SULKY</name>
<evidence type="ECO:0000313" key="11">
    <source>
        <dbReference type="EMBL" id="ADR34180.1"/>
    </source>
</evidence>
<evidence type="ECO:0000256" key="8">
    <source>
        <dbReference type="ARBA" id="ARBA00022842"/>
    </source>
</evidence>
<evidence type="ECO:0000256" key="6">
    <source>
        <dbReference type="ARBA" id="ARBA00022741"/>
    </source>
</evidence>
<organism evidence="11 12">
    <name type="scientific">Sulfuricurvum kujiense (strain ATCC BAA-921 / DSM 16994 / JCM 11577 / YK-1)</name>
    <dbReference type="NCBI Taxonomy" id="709032"/>
    <lineage>
        <taxon>Bacteria</taxon>
        <taxon>Pseudomonadati</taxon>
        <taxon>Campylobacterota</taxon>
        <taxon>Epsilonproteobacteria</taxon>
        <taxon>Campylobacterales</taxon>
        <taxon>Sulfurimonadaceae</taxon>
        <taxon>Sulfuricurvum</taxon>
    </lineage>
</organism>
<dbReference type="EMBL" id="CP002355">
    <property type="protein sequence ID" value="ADR34180.1"/>
    <property type="molecule type" value="Genomic_DNA"/>
</dbReference>
<evidence type="ECO:0000256" key="3">
    <source>
        <dbReference type="ARBA" id="ARBA00022679"/>
    </source>
</evidence>
<dbReference type="InterPro" id="IPR043519">
    <property type="entry name" value="NT_sf"/>
</dbReference>
<dbReference type="InterPro" id="IPR002934">
    <property type="entry name" value="Polymerase_NTP_transf_dom"/>
</dbReference>
<protein>
    <submittedName>
        <fullName evidence="11">DNA polymerase beta domain protein region</fullName>
    </submittedName>
</protein>
<dbReference type="Pfam" id="PF01909">
    <property type="entry name" value="NTP_transf_2"/>
    <property type="match status" value="1"/>
</dbReference>
<dbReference type="InterPro" id="IPR052038">
    <property type="entry name" value="Type-VII_TA_antitoxin"/>
</dbReference>
<dbReference type="STRING" id="709032.Sulku_1518"/>
<comment type="cofactor">
    <cofactor evidence="1">
        <name>Mg(2+)</name>
        <dbReference type="ChEBI" id="CHEBI:18420"/>
    </cofactor>
</comment>